<dbReference type="PROSITE" id="PS00455">
    <property type="entry name" value="AMP_BINDING"/>
    <property type="match status" value="1"/>
</dbReference>
<dbReference type="AlphaFoldDB" id="A0A5M9I1C0"/>
<dbReference type="InterPro" id="IPR045851">
    <property type="entry name" value="AMP-bd_C_sf"/>
</dbReference>
<dbReference type="PANTHER" id="PTHR43201:SF5">
    <property type="entry name" value="MEDIUM-CHAIN ACYL-COA LIGASE ACSF2, MITOCHONDRIAL"/>
    <property type="match status" value="1"/>
</dbReference>
<dbReference type="OrthoDB" id="9778383at2"/>
<evidence type="ECO:0000259" key="4">
    <source>
        <dbReference type="Pfam" id="PF00501"/>
    </source>
</evidence>
<dbReference type="InterPro" id="IPR000873">
    <property type="entry name" value="AMP-dep_synth/lig_dom"/>
</dbReference>
<dbReference type="Pfam" id="PF00501">
    <property type="entry name" value="AMP-binding"/>
    <property type="match status" value="1"/>
</dbReference>
<dbReference type="InterPro" id="IPR042099">
    <property type="entry name" value="ANL_N_sf"/>
</dbReference>
<evidence type="ECO:0000313" key="5">
    <source>
        <dbReference type="EMBL" id="KAA8502787.1"/>
    </source>
</evidence>
<dbReference type="CDD" id="cd04433">
    <property type="entry name" value="AFD_class_I"/>
    <property type="match status" value="1"/>
</dbReference>
<proteinExistence type="inferred from homology"/>
<dbReference type="SUPFAM" id="SSF56801">
    <property type="entry name" value="Acetyl-CoA synthetase-like"/>
    <property type="match status" value="1"/>
</dbReference>
<dbReference type="Gene3D" id="3.40.50.12780">
    <property type="entry name" value="N-terminal domain of ligase-like"/>
    <property type="match status" value="1"/>
</dbReference>
<dbReference type="Pfam" id="PF23562">
    <property type="entry name" value="AMP-binding_C_3"/>
    <property type="match status" value="1"/>
</dbReference>
<comment type="caution">
    <text evidence="5">The sequence shown here is derived from an EMBL/GenBank/DDBJ whole genome shotgun (WGS) entry which is preliminary data.</text>
</comment>
<reference evidence="5" key="1">
    <citation type="submission" date="2019-07" db="EMBL/GenBank/DDBJ databases">
        <authorList>
            <person name="Wongkuna S."/>
            <person name="Scaria J."/>
        </authorList>
    </citation>
    <scope>NUCLEOTIDE SEQUENCE [LARGE SCALE GENOMIC DNA]</scope>
    <source>
        <strain evidence="5">SW178</strain>
    </source>
</reference>
<dbReference type="EMBL" id="VMSO01000001">
    <property type="protein sequence ID" value="KAA8502787.1"/>
    <property type="molecule type" value="Genomic_DNA"/>
</dbReference>
<protein>
    <submittedName>
        <fullName evidence="5">Acyl--CoA ligase</fullName>
    </submittedName>
</protein>
<evidence type="ECO:0000313" key="6">
    <source>
        <dbReference type="Proteomes" id="UP000322025"/>
    </source>
</evidence>
<feature type="region of interest" description="Disordered" evidence="3">
    <location>
        <begin position="497"/>
        <end position="520"/>
    </location>
</feature>
<dbReference type="GO" id="GO:0006631">
    <property type="term" value="P:fatty acid metabolic process"/>
    <property type="evidence" value="ECO:0007669"/>
    <property type="project" value="TreeGrafter"/>
</dbReference>
<dbReference type="RefSeq" id="WP_150309973.1">
    <property type="nucleotide sequence ID" value="NZ_VMSO01000001.1"/>
</dbReference>
<accession>A0A5M9I1C0</accession>
<feature type="domain" description="AMP-dependent synthetase/ligase" evidence="4">
    <location>
        <begin position="39"/>
        <end position="373"/>
    </location>
</feature>
<feature type="compositionally biased region" description="Basic and acidic residues" evidence="3">
    <location>
        <begin position="511"/>
        <end position="520"/>
    </location>
</feature>
<evidence type="ECO:0000256" key="1">
    <source>
        <dbReference type="ARBA" id="ARBA00006432"/>
    </source>
</evidence>
<comment type="similarity">
    <text evidence="1">Belongs to the ATP-dependent AMP-binding enzyme family.</text>
</comment>
<dbReference type="GO" id="GO:0031956">
    <property type="term" value="F:medium-chain fatty acid-CoA ligase activity"/>
    <property type="evidence" value="ECO:0007669"/>
    <property type="project" value="TreeGrafter"/>
</dbReference>
<keyword evidence="2 5" id="KW-0436">Ligase</keyword>
<dbReference type="PANTHER" id="PTHR43201">
    <property type="entry name" value="ACYL-COA SYNTHETASE"/>
    <property type="match status" value="1"/>
</dbReference>
<organism evidence="5 6">
    <name type="scientific">Mediterraneibacter catenae</name>
    <dbReference type="NCBI Taxonomy" id="2594882"/>
    <lineage>
        <taxon>Bacteria</taxon>
        <taxon>Bacillati</taxon>
        <taxon>Bacillota</taxon>
        <taxon>Clostridia</taxon>
        <taxon>Lachnospirales</taxon>
        <taxon>Lachnospiraceae</taxon>
        <taxon>Mediterraneibacter</taxon>
    </lineage>
</organism>
<dbReference type="Gene3D" id="3.30.300.30">
    <property type="match status" value="1"/>
</dbReference>
<keyword evidence="6" id="KW-1185">Reference proteome</keyword>
<sequence length="520" mass="58185">MTVKTEQPKTMREVLGMLESRLNGKRVFRYMDDSCITEISAERFFHDIRAAAAVLRKGNLAGRHIGIMGRNSYGWLVSLCAVFRTESAAVLLDREISSGELSARLRKTDVSGIIYDSVAADTVRDADLTGRITGIPMEELFDDEEERGGDPASQMSVVSWENYEKQEGQGKCTAGHSGDSLACIFFTSGTTGESKAVMMSERGLTAGICHRINNRGFHSLLAVLPFHHLSGFSSVLNALYLGAEVCIATDIKYFYRYLEAMKPDYVFVVPSMLRMLARKLKNGGPNGRNLGWDLHLINCGGADFRPEFLQMLLERNITVLQGYGASEAGAIGFLWEMTPERPDTIGKPPAEIKARIIDGELYVKSDAVMTGYYGDEEETMKVLHDGWYATGDLCRMDEEGFLYLTGRRKNLIVLANGENISPEEIERKLLYEYDDISDVVVCAEGDLITAQVYPGYPDGCTAKEKTIIQERIREEIRQYNESEPVYRQIMKICFPEGPAGKTSSGKLLRRRVQEEQKDEH</sequence>
<evidence type="ECO:0000256" key="2">
    <source>
        <dbReference type="ARBA" id="ARBA00022598"/>
    </source>
</evidence>
<evidence type="ECO:0000256" key="3">
    <source>
        <dbReference type="SAM" id="MobiDB-lite"/>
    </source>
</evidence>
<dbReference type="Proteomes" id="UP000322025">
    <property type="component" value="Unassembled WGS sequence"/>
</dbReference>
<gene>
    <name evidence="5" type="ORF">FNY66_00535</name>
</gene>
<name>A0A5M9I1C0_9FIRM</name>
<dbReference type="InterPro" id="IPR020845">
    <property type="entry name" value="AMP-binding_CS"/>
</dbReference>